<reference evidence="1" key="1">
    <citation type="submission" date="2020-08" db="EMBL/GenBank/DDBJ databases">
        <title>Plant Genome Project.</title>
        <authorList>
            <person name="Zhang R.-G."/>
        </authorList>
    </citation>
    <scope>NUCLEOTIDE SEQUENCE</scope>
    <source>
        <strain evidence="1">WSP0</strain>
        <tissue evidence="1">Leaf</tissue>
    </source>
</reference>
<name>A0AAV6KWQ8_9ERIC</name>
<evidence type="ECO:0000313" key="1">
    <source>
        <dbReference type="EMBL" id="KAG5557076.1"/>
    </source>
</evidence>
<dbReference type="EMBL" id="JACTNZ010000003">
    <property type="protein sequence ID" value="KAG5557076.1"/>
    <property type="molecule type" value="Genomic_DNA"/>
</dbReference>
<dbReference type="AlphaFoldDB" id="A0AAV6KWQ8"/>
<protein>
    <submittedName>
        <fullName evidence="1">Uncharacterized protein</fullName>
    </submittedName>
</protein>
<comment type="caution">
    <text evidence="1">The sequence shown here is derived from an EMBL/GenBank/DDBJ whole genome shotgun (WGS) entry which is preliminary data.</text>
</comment>
<gene>
    <name evidence="1" type="ORF">RHGRI_007362</name>
</gene>
<dbReference type="Proteomes" id="UP000823749">
    <property type="component" value="Chromosome 3"/>
</dbReference>
<organism evidence="1 2">
    <name type="scientific">Rhododendron griersonianum</name>
    <dbReference type="NCBI Taxonomy" id="479676"/>
    <lineage>
        <taxon>Eukaryota</taxon>
        <taxon>Viridiplantae</taxon>
        <taxon>Streptophyta</taxon>
        <taxon>Embryophyta</taxon>
        <taxon>Tracheophyta</taxon>
        <taxon>Spermatophyta</taxon>
        <taxon>Magnoliopsida</taxon>
        <taxon>eudicotyledons</taxon>
        <taxon>Gunneridae</taxon>
        <taxon>Pentapetalae</taxon>
        <taxon>asterids</taxon>
        <taxon>Ericales</taxon>
        <taxon>Ericaceae</taxon>
        <taxon>Ericoideae</taxon>
        <taxon>Rhodoreae</taxon>
        <taxon>Rhododendron</taxon>
    </lineage>
</organism>
<accession>A0AAV6KWQ8</accession>
<evidence type="ECO:0000313" key="2">
    <source>
        <dbReference type="Proteomes" id="UP000823749"/>
    </source>
</evidence>
<sequence>MDALYFGITVHFRGTLSRTKNVNPVSYTYIDLLDDVAEKSLSTVPCGSGCMIRFKRKITESNETMVVHCDLVVLDMFRLNSRTCQIELIVHVGEYGGTLELGGEEGVRNEVIDLGDTYDVVEFKSVRKRNNVTRHEHYDYLASLDSDEDASDAGGV</sequence>
<proteinExistence type="predicted"/>
<keyword evidence="2" id="KW-1185">Reference proteome</keyword>